<feature type="region of interest" description="Disordered" evidence="7">
    <location>
        <begin position="1099"/>
        <end position="1120"/>
    </location>
</feature>
<evidence type="ECO:0000256" key="1">
    <source>
        <dbReference type="ARBA" id="ARBA00011982"/>
    </source>
</evidence>
<dbReference type="Pfam" id="PF00931">
    <property type="entry name" value="NB-ARC"/>
    <property type="match status" value="1"/>
</dbReference>
<dbReference type="PANTHER" id="PTHR11017">
    <property type="entry name" value="LEUCINE-RICH REPEAT-CONTAINING PROTEIN"/>
    <property type="match status" value="1"/>
</dbReference>
<dbReference type="PROSITE" id="PS50104">
    <property type="entry name" value="TIR"/>
    <property type="match status" value="1"/>
</dbReference>
<dbReference type="SUPFAM" id="SSF52540">
    <property type="entry name" value="P-loop containing nucleoside triphosphate hydrolases"/>
    <property type="match status" value="1"/>
</dbReference>
<dbReference type="Pfam" id="PF07725">
    <property type="entry name" value="LRR_3"/>
    <property type="match status" value="1"/>
</dbReference>
<evidence type="ECO:0000313" key="10">
    <source>
        <dbReference type="Proteomes" id="UP001324115"/>
    </source>
</evidence>
<dbReference type="Gene3D" id="3.80.10.10">
    <property type="entry name" value="Ribonuclease Inhibitor"/>
    <property type="match status" value="2"/>
</dbReference>
<dbReference type="Pfam" id="PF20160">
    <property type="entry name" value="C-JID"/>
    <property type="match status" value="1"/>
</dbReference>
<gene>
    <name evidence="9" type="ORF">RGQ29_015771</name>
</gene>
<dbReference type="InterPro" id="IPR058192">
    <property type="entry name" value="WHD_ROQ1-like"/>
</dbReference>
<dbReference type="AlphaFoldDB" id="A0AAN7FQX7"/>
<dbReference type="EMBL" id="JAXUIC010000003">
    <property type="protein sequence ID" value="KAK4598442.1"/>
    <property type="molecule type" value="Genomic_DNA"/>
</dbReference>
<dbReference type="Proteomes" id="UP001324115">
    <property type="component" value="Unassembled WGS sequence"/>
</dbReference>
<dbReference type="SMART" id="SM00369">
    <property type="entry name" value="LRR_TYP"/>
    <property type="match status" value="3"/>
</dbReference>
<dbReference type="PANTHER" id="PTHR11017:SF559">
    <property type="entry name" value="DISEASE RESISTANCE PROTEIN CHL1"/>
    <property type="match status" value="1"/>
</dbReference>
<evidence type="ECO:0000256" key="4">
    <source>
        <dbReference type="ARBA" id="ARBA00022801"/>
    </source>
</evidence>
<dbReference type="Pfam" id="PF01582">
    <property type="entry name" value="TIR"/>
    <property type="match status" value="1"/>
</dbReference>
<evidence type="ECO:0000256" key="3">
    <source>
        <dbReference type="ARBA" id="ARBA00022737"/>
    </source>
</evidence>
<evidence type="ECO:0000256" key="7">
    <source>
        <dbReference type="SAM" id="MobiDB-lite"/>
    </source>
</evidence>
<dbReference type="GO" id="GO:0007165">
    <property type="term" value="P:signal transduction"/>
    <property type="evidence" value="ECO:0007669"/>
    <property type="project" value="InterPro"/>
</dbReference>
<reference evidence="9 10" key="1">
    <citation type="journal article" date="2023" name="G3 (Bethesda)">
        <title>A haplotype-resolved chromosome-scale genome for Quercus rubra L. provides insights into the genetics of adaptive traits for red oak species.</title>
        <authorList>
            <person name="Kapoor B."/>
            <person name="Jenkins J."/>
            <person name="Schmutz J."/>
            <person name="Zhebentyayeva T."/>
            <person name="Kuelheim C."/>
            <person name="Coggeshall M."/>
            <person name="Heim C."/>
            <person name="Lasky J.R."/>
            <person name="Leites L."/>
            <person name="Islam-Faridi N."/>
            <person name="Romero-Severson J."/>
            <person name="DeLeo V.L."/>
            <person name="Lucas S.M."/>
            <person name="Lazic D."/>
            <person name="Gailing O."/>
            <person name="Carlson J."/>
            <person name="Staton M."/>
        </authorList>
    </citation>
    <scope>NUCLEOTIDE SEQUENCE [LARGE SCALE GENOMIC DNA]</scope>
    <source>
        <strain evidence="9">Pseudo-F2</strain>
    </source>
</reference>
<evidence type="ECO:0000256" key="6">
    <source>
        <dbReference type="ARBA" id="ARBA00047304"/>
    </source>
</evidence>
<dbReference type="InterPro" id="IPR002182">
    <property type="entry name" value="NB-ARC"/>
</dbReference>
<dbReference type="InterPro" id="IPR044974">
    <property type="entry name" value="Disease_R_plants"/>
</dbReference>
<feature type="domain" description="TIR" evidence="8">
    <location>
        <begin position="14"/>
        <end position="180"/>
    </location>
</feature>
<dbReference type="Pfam" id="PF13855">
    <property type="entry name" value="LRR_8"/>
    <property type="match status" value="1"/>
</dbReference>
<keyword evidence="10" id="KW-1185">Reference proteome</keyword>
<dbReference type="InterPro" id="IPR032675">
    <property type="entry name" value="LRR_dom_sf"/>
</dbReference>
<dbReference type="EMBL" id="JAXUIC010000003">
    <property type="protein sequence ID" value="KAK4598443.1"/>
    <property type="molecule type" value="Genomic_DNA"/>
</dbReference>
<organism evidence="9 10">
    <name type="scientific">Quercus rubra</name>
    <name type="common">Northern red oak</name>
    <name type="synonym">Quercus borealis</name>
    <dbReference type="NCBI Taxonomy" id="3512"/>
    <lineage>
        <taxon>Eukaryota</taxon>
        <taxon>Viridiplantae</taxon>
        <taxon>Streptophyta</taxon>
        <taxon>Embryophyta</taxon>
        <taxon>Tracheophyta</taxon>
        <taxon>Spermatophyta</taxon>
        <taxon>Magnoliopsida</taxon>
        <taxon>eudicotyledons</taxon>
        <taxon>Gunneridae</taxon>
        <taxon>Pentapetalae</taxon>
        <taxon>rosids</taxon>
        <taxon>fabids</taxon>
        <taxon>Fagales</taxon>
        <taxon>Fagaceae</taxon>
        <taxon>Quercus</taxon>
    </lineage>
</organism>
<accession>A0AAN7FQX7</accession>
<dbReference type="SUPFAM" id="SSF52200">
    <property type="entry name" value="Toll/Interleukin receptor TIR domain"/>
    <property type="match status" value="1"/>
</dbReference>
<dbReference type="Gene3D" id="3.40.50.300">
    <property type="entry name" value="P-loop containing nucleotide triphosphate hydrolases"/>
    <property type="match status" value="1"/>
</dbReference>
<dbReference type="Pfam" id="PF23282">
    <property type="entry name" value="WHD_ROQ1"/>
    <property type="match status" value="1"/>
</dbReference>
<proteinExistence type="predicted"/>
<dbReference type="PRINTS" id="PR00364">
    <property type="entry name" value="DISEASERSIST"/>
</dbReference>
<dbReference type="InterPro" id="IPR045344">
    <property type="entry name" value="C-JID"/>
</dbReference>
<dbReference type="InterPro" id="IPR035897">
    <property type="entry name" value="Toll_tir_struct_dom_sf"/>
</dbReference>
<dbReference type="GO" id="GO:0061809">
    <property type="term" value="F:NAD+ nucleosidase activity, cyclic ADP-ribose generating"/>
    <property type="evidence" value="ECO:0007669"/>
    <property type="project" value="UniProtKB-EC"/>
</dbReference>
<protein>
    <recommendedName>
        <fullName evidence="1">ADP-ribosyl cyclase/cyclic ADP-ribose hydrolase</fullName>
        <ecNumber evidence="1">3.2.2.6</ecNumber>
    </recommendedName>
</protein>
<evidence type="ECO:0000256" key="2">
    <source>
        <dbReference type="ARBA" id="ARBA00022614"/>
    </source>
</evidence>
<dbReference type="GO" id="GO:0043531">
    <property type="term" value="F:ADP binding"/>
    <property type="evidence" value="ECO:0007669"/>
    <property type="project" value="InterPro"/>
</dbReference>
<dbReference type="SMART" id="SM00382">
    <property type="entry name" value="AAA"/>
    <property type="match status" value="1"/>
</dbReference>
<dbReference type="InterPro" id="IPR001611">
    <property type="entry name" value="Leu-rich_rpt"/>
</dbReference>
<comment type="caution">
    <text evidence="9">The sequence shown here is derived from an EMBL/GenBank/DDBJ whole genome shotgun (WGS) entry which is preliminary data.</text>
</comment>
<dbReference type="SUPFAM" id="SSF52058">
    <property type="entry name" value="L domain-like"/>
    <property type="match status" value="1"/>
</dbReference>
<dbReference type="InterPro" id="IPR003593">
    <property type="entry name" value="AAA+_ATPase"/>
</dbReference>
<keyword evidence="2" id="KW-0433">Leucine-rich repeat</keyword>
<dbReference type="EC" id="3.2.2.6" evidence="1"/>
<dbReference type="InterPro" id="IPR003591">
    <property type="entry name" value="Leu-rich_rpt_typical-subtyp"/>
</dbReference>
<keyword evidence="5" id="KW-0520">NAD</keyword>
<name>A0AAN7FQX7_QUERU</name>
<comment type="catalytic activity">
    <reaction evidence="6">
        <text>NAD(+) + H2O = ADP-D-ribose + nicotinamide + H(+)</text>
        <dbReference type="Rhea" id="RHEA:16301"/>
        <dbReference type="ChEBI" id="CHEBI:15377"/>
        <dbReference type="ChEBI" id="CHEBI:15378"/>
        <dbReference type="ChEBI" id="CHEBI:17154"/>
        <dbReference type="ChEBI" id="CHEBI:57540"/>
        <dbReference type="ChEBI" id="CHEBI:57967"/>
        <dbReference type="EC" id="3.2.2.6"/>
    </reaction>
    <physiologicalReaction direction="left-to-right" evidence="6">
        <dbReference type="Rhea" id="RHEA:16302"/>
    </physiologicalReaction>
</comment>
<dbReference type="InterPro" id="IPR011713">
    <property type="entry name" value="Leu-rich_rpt_3"/>
</dbReference>
<dbReference type="InterPro" id="IPR027417">
    <property type="entry name" value="P-loop_NTPase"/>
</dbReference>
<dbReference type="GO" id="GO:0006952">
    <property type="term" value="P:defense response"/>
    <property type="evidence" value="ECO:0007669"/>
    <property type="project" value="InterPro"/>
</dbReference>
<keyword evidence="4" id="KW-0378">Hydrolase</keyword>
<evidence type="ECO:0000313" key="9">
    <source>
        <dbReference type="EMBL" id="KAK4598443.1"/>
    </source>
</evidence>
<keyword evidence="3" id="KW-0677">Repeat</keyword>
<dbReference type="InterPro" id="IPR042197">
    <property type="entry name" value="Apaf_helical"/>
</dbReference>
<dbReference type="Gene3D" id="3.40.50.10140">
    <property type="entry name" value="Toll/interleukin-1 receptor homology (TIR) domain"/>
    <property type="match status" value="1"/>
</dbReference>
<dbReference type="SMART" id="SM00255">
    <property type="entry name" value="TIR"/>
    <property type="match status" value="1"/>
</dbReference>
<evidence type="ECO:0000256" key="5">
    <source>
        <dbReference type="ARBA" id="ARBA00023027"/>
    </source>
</evidence>
<dbReference type="FunFam" id="3.40.50.10140:FF:000007">
    <property type="entry name" value="Disease resistance protein (TIR-NBS-LRR class)"/>
    <property type="match status" value="1"/>
</dbReference>
<dbReference type="Gene3D" id="1.10.8.430">
    <property type="entry name" value="Helical domain of apoptotic protease-activating factors"/>
    <property type="match status" value="1"/>
</dbReference>
<sequence>MAAQTASSSSSSSWKYDVFLSFCGVDTRKNFTGHLYTTLEQKGILTFKDDEKLERGKYISSELLKAIEESKYAIIVLSTNYAFSRWCLIELAKIVECMKETKLTVLPVFYHVDPSDVRNQRGTLAQAFERHEEDPKVNKDDIQAWKAALKEVGNISGWHLYDRDESKIIQQILERIFNDLNRKFSTTVSKDLVGIDSRVNEMLDLYLNEGLGGVRFVGLCGMGGMGKTTLAQEIYQRISSSFEASSFIANVRKETRNQHLVCLQKQLLSKILMESKINIWDFHEGINVLGNRLRNKKVLIVLDDVDEEEQLEALAGNHDWFGLGSRIIVTSRDSHLLRRRGVNDIYTVKGLNDDEALQLFSWRAFKKPYPEENYVDLSKDLVNYAQGLPLALKVLGSLLFEKTTDEWKSAIYKLKAEPDKKILDILQISFDGLMDTQKELFLDIACFFKGENKYCIRDVLIGFGYYPDYNLGVLTDRSLITIYEDGTLWMHDLLQEMGQEIVRRESPKVPGGRSRLWLYEDVLHILKNNTGTEEVEGIVLNTPNQKEEHLNSKAFSKMKKLRLLKINNVEPPIGLLRGNVQLPQGLSHLSNELRVIEWHGYPLNSLPTSFQPNKLVELRMHCSHIKQLWKGIVNLDELKLIDLSDSQILIEIPDLSRAPNLKKLILRRCTRLYKIHASLGNLKQLIQLDLNGCKCLESLPLKINLEALEILDLGGCSRLNKFPEIVGNMPHLSKLNLSETTIRRLPSSIVLLKNLRELSLSSCEGLSSKSSNKLLSFPLMQPRSLDSMGMLVRTLSGIRSLTELDLSYCKIRAIPYDISCLSTLRELNLRGNNFDCLPESIVQLSNLNYLFVSGCTNLRLLPKLPSNIECIDAEGCVSLETLPTRPEDNVPYLSLLNCVKLIDNEGYDNLFLTMLRHDFFKGPDDDTITVLIPGNNIPKWISHQTEGEVLNLQGPSDFLGIAVCAVYVLHQVNRGYSKLCSWITCDFYFKEYEDSHRIRINFTEEFGKIDSYHLWLGYFPIKYFEGKLGKKLIQSDADVSQIELRFCSKGPGCNLEVKYGAHLVYTEDLNQTMAVRNNCNITPYEADFEDSVKVTKMKRSSGNYDGDEAGPSGEGIPSDVDVPYPKRIKLPNLIERFIPRLGNLIGNLSTQVQGD</sequence>
<evidence type="ECO:0000259" key="8">
    <source>
        <dbReference type="PROSITE" id="PS50104"/>
    </source>
</evidence>
<dbReference type="InterPro" id="IPR000157">
    <property type="entry name" value="TIR_dom"/>
</dbReference>